<dbReference type="EMBL" id="GDID01006049">
    <property type="protein sequence ID" value="JAP90557.1"/>
    <property type="molecule type" value="Transcribed_RNA"/>
</dbReference>
<dbReference type="Pfam" id="PF13306">
    <property type="entry name" value="LRR_5"/>
    <property type="match status" value="1"/>
</dbReference>
<evidence type="ECO:0000313" key="1">
    <source>
        <dbReference type="EMBL" id="JAP90557.1"/>
    </source>
</evidence>
<accession>A0A146K1C8</accession>
<gene>
    <name evidence="1" type="ORF">TPC1_20144</name>
</gene>
<name>A0A146K1C8_9EUKA</name>
<dbReference type="Gene3D" id="3.80.10.10">
    <property type="entry name" value="Ribonuclease Inhibitor"/>
    <property type="match status" value="1"/>
</dbReference>
<reference evidence="1" key="1">
    <citation type="submission" date="2015-07" db="EMBL/GenBank/DDBJ databases">
        <title>Adaptation to a free-living lifestyle via gene acquisitions in the diplomonad Trepomonas sp. PC1.</title>
        <authorList>
            <person name="Xu F."/>
            <person name="Jerlstrom-Hultqvist J."/>
            <person name="Kolisko M."/>
            <person name="Simpson A.G.B."/>
            <person name="Roger A.J."/>
            <person name="Svard S.G."/>
            <person name="Andersson J.O."/>
        </authorList>
    </citation>
    <scope>NUCLEOTIDE SEQUENCE</scope>
    <source>
        <strain evidence="1">PC1</strain>
    </source>
</reference>
<sequence length="131" mass="15258">FHSKCLKTLHNQSFDGCHMLSKIDLSKVETLGKRCFSSNFVFCNLNMPNLKYMESSFYNCQSLLQIRAEQLQMQPGISFERCGNKINIVSRKIAPGNYNGFKVGKEIRFQEVFYGKFNERILFLIRLQKNA</sequence>
<proteinExistence type="predicted"/>
<dbReference type="AlphaFoldDB" id="A0A146K1C8"/>
<feature type="non-terminal residue" evidence="1">
    <location>
        <position position="1"/>
    </location>
</feature>
<protein>
    <submittedName>
        <fullName evidence="1">Leucine rich repeats-containing protein</fullName>
    </submittedName>
</protein>
<dbReference type="InterPro" id="IPR026906">
    <property type="entry name" value="LRR_5"/>
</dbReference>
<dbReference type="InterPro" id="IPR032675">
    <property type="entry name" value="LRR_dom_sf"/>
</dbReference>
<organism evidence="1">
    <name type="scientific">Trepomonas sp. PC1</name>
    <dbReference type="NCBI Taxonomy" id="1076344"/>
    <lineage>
        <taxon>Eukaryota</taxon>
        <taxon>Metamonada</taxon>
        <taxon>Diplomonadida</taxon>
        <taxon>Hexamitidae</taxon>
        <taxon>Hexamitinae</taxon>
        <taxon>Trepomonas</taxon>
    </lineage>
</organism>
<feature type="non-terminal residue" evidence="1">
    <location>
        <position position="131"/>
    </location>
</feature>